<dbReference type="GO" id="GO:0005737">
    <property type="term" value="C:cytoplasm"/>
    <property type="evidence" value="ECO:0007669"/>
    <property type="project" value="UniProtKB-SubCell"/>
</dbReference>
<proteinExistence type="inferred from homology"/>
<keyword evidence="6 10" id="KW-0143">Chaperone</keyword>
<evidence type="ECO:0000256" key="10">
    <source>
        <dbReference type="HAMAP-Rule" id="MF_01151"/>
    </source>
</evidence>
<feature type="compositionally biased region" description="Low complexity" evidence="13">
    <location>
        <begin position="46"/>
        <end position="58"/>
    </location>
</feature>
<dbReference type="InterPro" id="IPR009012">
    <property type="entry name" value="GrpE_head"/>
</dbReference>
<comment type="subunit">
    <text evidence="3 10">Homodimer.</text>
</comment>
<dbReference type="HAMAP" id="MF_01151">
    <property type="entry name" value="GrpE"/>
    <property type="match status" value="1"/>
</dbReference>
<feature type="compositionally biased region" description="Basic and acidic residues" evidence="13">
    <location>
        <begin position="23"/>
        <end position="44"/>
    </location>
</feature>
<comment type="subcellular location">
    <subcellularLocation>
        <location evidence="1 10">Cytoplasm</location>
    </subcellularLocation>
</comment>
<dbReference type="GO" id="GO:0051082">
    <property type="term" value="F:unfolded protein binding"/>
    <property type="evidence" value="ECO:0007669"/>
    <property type="project" value="TreeGrafter"/>
</dbReference>
<keyword evidence="5 10" id="KW-0346">Stress response</keyword>
<dbReference type="AlphaFoldDB" id="A0A4P7SKK9"/>
<comment type="similarity">
    <text evidence="2 10 12">Belongs to the GrpE family.</text>
</comment>
<evidence type="ECO:0000256" key="3">
    <source>
        <dbReference type="ARBA" id="ARBA00011738"/>
    </source>
</evidence>
<dbReference type="GO" id="GO:0042803">
    <property type="term" value="F:protein homodimerization activity"/>
    <property type="evidence" value="ECO:0007669"/>
    <property type="project" value="InterPro"/>
</dbReference>
<evidence type="ECO:0000256" key="11">
    <source>
        <dbReference type="RuleBase" id="RU000639"/>
    </source>
</evidence>
<dbReference type="InterPro" id="IPR013805">
    <property type="entry name" value="GrpE_CC"/>
</dbReference>
<dbReference type="SUPFAM" id="SSF58014">
    <property type="entry name" value="Coiled-coil domain of nucleotide exchange factor GrpE"/>
    <property type="match status" value="1"/>
</dbReference>
<dbReference type="Gene3D" id="3.90.20.20">
    <property type="match status" value="1"/>
</dbReference>
<evidence type="ECO:0000256" key="2">
    <source>
        <dbReference type="ARBA" id="ARBA00009054"/>
    </source>
</evidence>
<evidence type="ECO:0000256" key="9">
    <source>
        <dbReference type="ARBA" id="ARBA00076414"/>
    </source>
</evidence>
<dbReference type="GO" id="GO:0000774">
    <property type="term" value="F:adenyl-nucleotide exchange factor activity"/>
    <property type="evidence" value="ECO:0007669"/>
    <property type="project" value="InterPro"/>
</dbReference>
<keyword evidence="15" id="KW-1185">Reference proteome</keyword>
<evidence type="ECO:0000313" key="15">
    <source>
        <dbReference type="Proteomes" id="UP000296469"/>
    </source>
</evidence>
<dbReference type="PANTHER" id="PTHR21237">
    <property type="entry name" value="GRPE PROTEIN"/>
    <property type="match status" value="1"/>
</dbReference>
<name>A0A4P7SKK9_9CELL</name>
<gene>
    <name evidence="10 14" type="primary">grpE</name>
    <name evidence="14" type="ORF">E5225_15375</name>
</gene>
<dbReference type="Pfam" id="PF01025">
    <property type="entry name" value="GrpE"/>
    <property type="match status" value="1"/>
</dbReference>
<dbReference type="RefSeq" id="WP_135972004.1">
    <property type="nucleotide sequence ID" value="NZ_CP039291.1"/>
</dbReference>
<dbReference type="EMBL" id="CP039291">
    <property type="protein sequence ID" value="QCB94730.1"/>
    <property type="molecule type" value="Genomic_DNA"/>
</dbReference>
<dbReference type="PANTHER" id="PTHR21237:SF23">
    <property type="entry name" value="GRPE PROTEIN HOMOLOG, MITOCHONDRIAL"/>
    <property type="match status" value="1"/>
</dbReference>
<evidence type="ECO:0000256" key="6">
    <source>
        <dbReference type="ARBA" id="ARBA00023186"/>
    </source>
</evidence>
<reference evidence="14 15" key="1">
    <citation type="submission" date="2019-04" db="EMBL/GenBank/DDBJ databases">
        <title>Isolation and identification of Cellulomonas shaoxiangyii sp. Nov. isolated from feces of the Tibetan antelopes (Pantholops hodgsonii) in the Qinghai-Tibet plateau of China.</title>
        <authorList>
            <person name="Tian Z."/>
        </authorList>
    </citation>
    <scope>NUCLEOTIDE SEQUENCE [LARGE SCALE GENOMIC DNA]</scope>
    <source>
        <strain evidence="14 15">Z28</strain>
    </source>
</reference>
<evidence type="ECO:0000256" key="1">
    <source>
        <dbReference type="ARBA" id="ARBA00004496"/>
    </source>
</evidence>
<dbReference type="OrthoDB" id="5191115at2"/>
<dbReference type="KEGG" id="celz:E5225_15375"/>
<evidence type="ECO:0000256" key="13">
    <source>
        <dbReference type="SAM" id="MobiDB-lite"/>
    </source>
</evidence>
<dbReference type="CDD" id="cd00446">
    <property type="entry name" value="GrpE"/>
    <property type="match status" value="1"/>
</dbReference>
<accession>A0A4P7SKK9</accession>
<sequence>MTDDQQRPEGTDQAQGGSAPEEGTPRVTDKRRIDPETHLLREPTPDEAAADAAAADAVSQAEQAVEGAEEVVLMEGLVEAQTLAAERLEELQRAQAAHYNLEQQYAAYVKRSKVEAGAAHERGVASVAEALIPVLDDIELARRHGDLSGPFASIADKLEATLHRFGVERYGTEGEPFDPAVHEALMHGHSADVTEPTVQQVLQPGYRTAERVLRAARVAVVDPEG</sequence>
<evidence type="ECO:0000256" key="4">
    <source>
        <dbReference type="ARBA" id="ARBA00022490"/>
    </source>
</evidence>
<evidence type="ECO:0000256" key="5">
    <source>
        <dbReference type="ARBA" id="ARBA00023016"/>
    </source>
</evidence>
<feature type="compositionally biased region" description="Basic and acidic residues" evidence="13">
    <location>
        <begin position="1"/>
        <end position="10"/>
    </location>
</feature>
<feature type="region of interest" description="Disordered" evidence="13">
    <location>
        <begin position="1"/>
        <end position="58"/>
    </location>
</feature>
<dbReference type="GO" id="GO:0051087">
    <property type="term" value="F:protein-folding chaperone binding"/>
    <property type="evidence" value="ECO:0007669"/>
    <property type="project" value="InterPro"/>
</dbReference>
<dbReference type="Proteomes" id="UP000296469">
    <property type="component" value="Chromosome"/>
</dbReference>
<evidence type="ECO:0000256" key="7">
    <source>
        <dbReference type="ARBA" id="ARBA00053401"/>
    </source>
</evidence>
<dbReference type="PROSITE" id="PS01071">
    <property type="entry name" value="GRPE"/>
    <property type="match status" value="1"/>
</dbReference>
<dbReference type="FunFam" id="2.30.22.10:FF:000001">
    <property type="entry name" value="Protein GrpE"/>
    <property type="match status" value="1"/>
</dbReference>
<dbReference type="SUPFAM" id="SSF51064">
    <property type="entry name" value="Head domain of nucleotide exchange factor GrpE"/>
    <property type="match status" value="1"/>
</dbReference>
<dbReference type="PRINTS" id="PR00773">
    <property type="entry name" value="GRPEPROTEIN"/>
</dbReference>
<dbReference type="InterPro" id="IPR000740">
    <property type="entry name" value="GrpE"/>
</dbReference>
<comment type="function">
    <text evidence="7 10 11">Participates actively in the response to hyperosmotic and heat shock by preventing the aggregation of stress-denatured proteins, in association with DnaK and GrpE. It is the nucleotide exchange factor for DnaK and may function as a thermosensor. Unfolded proteins bind initially to DnaJ; upon interaction with the DnaJ-bound protein, DnaK hydrolyzes its bound ATP, resulting in the formation of a stable complex. GrpE releases ADP from DnaK; ATP binding to DnaK triggers the release of the substrate protein, thus completing the reaction cycle. Several rounds of ATP-dependent interactions between DnaJ, DnaK and GrpE are required for fully efficient folding.</text>
</comment>
<keyword evidence="4 10" id="KW-0963">Cytoplasm</keyword>
<protein>
    <recommendedName>
        <fullName evidence="8 10">Protein GrpE</fullName>
    </recommendedName>
    <alternativeName>
        <fullName evidence="9 10">HSP-70 cofactor</fullName>
    </alternativeName>
</protein>
<evidence type="ECO:0000256" key="8">
    <source>
        <dbReference type="ARBA" id="ARBA00072274"/>
    </source>
</evidence>
<dbReference type="Gene3D" id="2.30.22.10">
    <property type="entry name" value="Head domain of nucleotide exchange factor GrpE"/>
    <property type="match status" value="1"/>
</dbReference>
<dbReference type="GO" id="GO:0006457">
    <property type="term" value="P:protein folding"/>
    <property type="evidence" value="ECO:0007669"/>
    <property type="project" value="InterPro"/>
</dbReference>
<evidence type="ECO:0000313" key="14">
    <source>
        <dbReference type="EMBL" id="QCB94730.1"/>
    </source>
</evidence>
<evidence type="ECO:0000256" key="12">
    <source>
        <dbReference type="RuleBase" id="RU004478"/>
    </source>
</evidence>
<organism evidence="14 15">
    <name type="scientific">Cellulomonas shaoxiangyii</name>
    <dbReference type="NCBI Taxonomy" id="2566013"/>
    <lineage>
        <taxon>Bacteria</taxon>
        <taxon>Bacillati</taxon>
        <taxon>Actinomycetota</taxon>
        <taxon>Actinomycetes</taxon>
        <taxon>Micrococcales</taxon>
        <taxon>Cellulomonadaceae</taxon>
        <taxon>Cellulomonas</taxon>
    </lineage>
</organism>